<keyword evidence="1" id="KW-0812">Transmembrane</keyword>
<keyword evidence="2" id="KW-0449">Lipoprotein</keyword>
<dbReference type="OrthoDB" id="48578at2"/>
<dbReference type="eggNOG" id="ENOG50344SH">
    <property type="taxonomic scope" value="Bacteria"/>
</dbReference>
<evidence type="ECO:0000256" key="1">
    <source>
        <dbReference type="SAM" id="Phobius"/>
    </source>
</evidence>
<sequence>MFTRILCGGGIIKIFKGIWIVLIVFFAFIFGCVNTNPTDLGPSEISDTGNDPETPAYAIDIITDGEFIDLINQIANTSSGAGSTSSKNSKELLKTPILFTQETSYKNGYDQLINILNAISSKEKLINKMKQFRKAVNNLLKYENRYEYYAEVTGNAKNKLENTLRQLKDLDSNASSTNLYIDFRDVMVLNLLIEPFIFVHDNHDELVKLIRDSSESNIEPIIRDEFTSLVSTFEASYSNIDFSYLSNPTFLNDLKNTLDKISDISEDKNYLDLNDMFVPEAFVLNWVDDAINLSDLLIKTIVEINEYEIRKTDENGFRKDGKTTIWTFGENKEDNISITLEWYKTPLIEEDVPKGASITLNDKEVNTSTTAIDVLKILDSALPDNTLILNINFATPINLESTATINYSLKFDFGKLNTSAIDLKNCNLKINDGILDILNVASITELTMAINTQNIDVLNSYLNFISKNLEFVSFSYDSGSNTITIKFEYNLENGAFVETLNIKLEGITLFDLMSMPLAFKENFSFPANLNLLALNKNK</sequence>
<organism evidence="2 3">
    <name type="scientific">Thermosipho africanus (strain TCF52B)</name>
    <dbReference type="NCBI Taxonomy" id="484019"/>
    <lineage>
        <taxon>Bacteria</taxon>
        <taxon>Thermotogati</taxon>
        <taxon>Thermotogota</taxon>
        <taxon>Thermotogae</taxon>
        <taxon>Thermotogales</taxon>
        <taxon>Fervidobacteriaceae</taxon>
        <taxon>Thermosipho</taxon>
    </lineage>
</organism>
<keyword evidence="3" id="KW-1185">Reference proteome</keyword>
<dbReference type="AlphaFoldDB" id="B7ICQ4"/>
<dbReference type="RefSeq" id="WP_012580155.1">
    <property type="nucleotide sequence ID" value="NC_011653.1"/>
</dbReference>
<evidence type="ECO:0000313" key="3">
    <source>
        <dbReference type="Proteomes" id="UP000002453"/>
    </source>
</evidence>
<accession>B7ICQ4</accession>
<reference evidence="2 3" key="1">
    <citation type="journal article" date="2009" name="J. Bacteriol.">
        <title>The genome of Thermosipho africanus TCF52B: lateral genetic connections to the Firmicutes and Archaea.</title>
        <authorList>
            <person name="Nesboe C.L."/>
            <person name="Bapteste E."/>
            <person name="Curtis B."/>
            <person name="Dahle H."/>
            <person name="Lopez P."/>
            <person name="Macleod D."/>
            <person name="Dlutek M."/>
            <person name="Bowman S."/>
            <person name="Zhaxybayeva O."/>
            <person name="Birkeland N.-K."/>
            <person name="Doolittle W.F."/>
        </authorList>
    </citation>
    <scope>NUCLEOTIDE SEQUENCE [LARGE SCALE GENOMIC DNA]</scope>
    <source>
        <strain evidence="2 3">TCF52B</strain>
    </source>
</reference>
<dbReference type="EMBL" id="CP001185">
    <property type="protein sequence ID" value="ACJ75781.1"/>
    <property type="molecule type" value="Genomic_DNA"/>
</dbReference>
<dbReference type="HOGENOM" id="CLU_506138_0_0_0"/>
<name>B7ICQ4_THEAB</name>
<gene>
    <name evidence="2" type="ordered locus">THA_1336</name>
</gene>
<feature type="transmembrane region" description="Helical" evidence="1">
    <location>
        <begin position="12"/>
        <end position="30"/>
    </location>
</feature>
<dbReference type="Proteomes" id="UP000002453">
    <property type="component" value="Chromosome"/>
</dbReference>
<dbReference type="STRING" id="484019.THA_1336"/>
<protein>
    <submittedName>
        <fullName evidence="2">Lipoprotein, putative</fullName>
    </submittedName>
</protein>
<evidence type="ECO:0000313" key="2">
    <source>
        <dbReference type="EMBL" id="ACJ75781.1"/>
    </source>
</evidence>
<dbReference type="KEGG" id="taf:THA_1336"/>
<keyword evidence="1" id="KW-1133">Transmembrane helix</keyword>
<dbReference type="PROSITE" id="PS51257">
    <property type="entry name" value="PROKAR_LIPOPROTEIN"/>
    <property type="match status" value="1"/>
</dbReference>
<keyword evidence="1" id="KW-0472">Membrane</keyword>
<proteinExistence type="predicted"/>